<name>A0ABR2H0M1_9EUKA</name>
<reference evidence="2 3" key="1">
    <citation type="submission" date="2024-04" db="EMBL/GenBank/DDBJ databases">
        <title>Tritrichomonas musculus Genome.</title>
        <authorList>
            <person name="Alves-Ferreira E."/>
            <person name="Grigg M."/>
            <person name="Lorenzi H."/>
            <person name="Galac M."/>
        </authorList>
    </citation>
    <scope>NUCLEOTIDE SEQUENCE [LARGE SCALE GENOMIC DNA]</scope>
    <source>
        <strain evidence="2 3">EAF2021</strain>
    </source>
</reference>
<evidence type="ECO:0000313" key="2">
    <source>
        <dbReference type="EMBL" id="KAK8839722.1"/>
    </source>
</evidence>
<dbReference type="InterPro" id="IPR008979">
    <property type="entry name" value="Galactose-bd-like_sf"/>
</dbReference>
<dbReference type="Proteomes" id="UP001470230">
    <property type="component" value="Unassembled WGS sequence"/>
</dbReference>
<accession>A0ABR2H0M1</accession>
<evidence type="ECO:0000313" key="3">
    <source>
        <dbReference type="Proteomes" id="UP001470230"/>
    </source>
</evidence>
<sequence length="218" mass="25444">MKDFVNIFDYEDLNSKTWNSLSARLQEEVDTKESDTNPSRYAALLFTKDENQEFSGIIKYLRNKSPNNIEDLLKITASSTYSSHVPQNVILFEDQSNYFRSNNVANSWVCFDFCEHRVSPTKYTIRTSTNWNNSNPNPKSWVIEGSDDNSSDDKLWTNLTEESNVSCLDGQGGIIHTFDIKHQTTKKFRYIRFRQTGKNGHNNDYFIFDSFEIYGRYI</sequence>
<feature type="domain" description="SUN" evidence="1">
    <location>
        <begin position="87"/>
        <end position="216"/>
    </location>
</feature>
<gene>
    <name evidence="2" type="ORF">M9Y10_031427</name>
</gene>
<dbReference type="SUPFAM" id="SSF49785">
    <property type="entry name" value="Galactose-binding domain-like"/>
    <property type="match status" value="1"/>
</dbReference>
<dbReference type="Pfam" id="PF07738">
    <property type="entry name" value="Sad1_UNC"/>
    <property type="match status" value="1"/>
</dbReference>
<evidence type="ECO:0000259" key="1">
    <source>
        <dbReference type="Pfam" id="PF07738"/>
    </source>
</evidence>
<dbReference type="InterPro" id="IPR012919">
    <property type="entry name" value="SUN_dom"/>
</dbReference>
<dbReference type="Gene3D" id="2.60.120.260">
    <property type="entry name" value="Galactose-binding domain-like"/>
    <property type="match status" value="1"/>
</dbReference>
<proteinExistence type="predicted"/>
<organism evidence="2 3">
    <name type="scientific">Tritrichomonas musculus</name>
    <dbReference type="NCBI Taxonomy" id="1915356"/>
    <lineage>
        <taxon>Eukaryota</taxon>
        <taxon>Metamonada</taxon>
        <taxon>Parabasalia</taxon>
        <taxon>Tritrichomonadida</taxon>
        <taxon>Tritrichomonadidae</taxon>
        <taxon>Tritrichomonas</taxon>
    </lineage>
</organism>
<dbReference type="EMBL" id="JAPFFF010000050">
    <property type="protein sequence ID" value="KAK8839722.1"/>
    <property type="molecule type" value="Genomic_DNA"/>
</dbReference>
<protein>
    <recommendedName>
        <fullName evidence="1">SUN domain-containing protein</fullName>
    </recommendedName>
</protein>
<keyword evidence="3" id="KW-1185">Reference proteome</keyword>
<comment type="caution">
    <text evidence="2">The sequence shown here is derived from an EMBL/GenBank/DDBJ whole genome shotgun (WGS) entry which is preliminary data.</text>
</comment>